<dbReference type="AlphaFoldDB" id="A0A9W6CPF0"/>
<dbReference type="SMART" id="SM00387">
    <property type="entry name" value="HATPase_c"/>
    <property type="match status" value="1"/>
</dbReference>
<dbReference type="InterPro" id="IPR013656">
    <property type="entry name" value="PAS_4"/>
</dbReference>
<dbReference type="InterPro" id="IPR003661">
    <property type="entry name" value="HisK_dim/P_dom"/>
</dbReference>
<dbReference type="InterPro" id="IPR001610">
    <property type="entry name" value="PAC"/>
</dbReference>
<dbReference type="InterPro" id="IPR005467">
    <property type="entry name" value="His_kinase_dom"/>
</dbReference>
<dbReference type="NCBIfam" id="TIGR00229">
    <property type="entry name" value="sensory_box"/>
    <property type="match status" value="1"/>
</dbReference>
<accession>A0A9W6CPF0</accession>
<evidence type="ECO:0000256" key="4">
    <source>
        <dbReference type="ARBA" id="ARBA00022679"/>
    </source>
</evidence>
<evidence type="ECO:0000256" key="2">
    <source>
        <dbReference type="ARBA" id="ARBA00012438"/>
    </source>
</evidence>
<dbReference type="SUPFAM" id="SSF55874">
    <property type="entry name" value="ATPase domain of HSP90 chaperone/DNA topoisomerase II/histidine kinase"/>
    <property type="match status" value="1"/>
</dbReference>
<keyword evidence="9" id="KW-0472">Membrane</keyword>
<gene>
    <name evidence="13" type="ORF">XFLAVUS301_33710</name>
</gene>
<keyword evidence="7" id="KW-0067">ATP-binding</keyword>
<dbReference type="InterPro" id="IPR035965">
    <property type="entry name" value="PAS-like_dom_sf"/>
</dbReference>
<dbReference type="SMART" id="SM00086">
    <property type="entry name" value="PAC"/>
    <property type="match status" value="1"/>
</dbReference>
<comment type="caution">
    <text evidence="13">The sequence shown here is derived from an EMBL/GenBank/DDBJ whole genome shotgun (WGS) entry which is preliminary data.</text>
</comment>
<dbReference type="PANTHER" id="PTHR43065">
    <property type="entry name" value="SENSOR HISTIDINE KINASE"/>
    <property type="match status" value="1"/>
</dbReference>
<dbReference type="PRINTS" id="PR00344">
    <property type="entry name" value="BCTRLSENSOR"/>
</dbReference>
<keyword evidence="5" id="KW-0547">Nucleotide-binding</keyword>
<reference evidence="13" key="1">
    <citation type="submission" date="2022-12" db="EMBL/GenBank/DDBJ databases">
        <title>Reference genome sequencing for broad-spectrum identification of bacterial and archaeal isolates by mass spectrometry.</title>
        <authorList>
            <person name="Sekiguchi Y."/>
            <person name="Tourlousse D.M."/>
        </authorList>
    </citation>
    <scope>NUCLEOTIDE SEQUENCE</scope>
    <source>
        <strain evidence="13">301</strain>
    </source>
</reference>
<evidence type="ECO:0000313" key="14">
    <source>
        <dbReference type="Proteomes" id="UP001144397"/>
    </source>
</evidence>
<dbReference type="InterPro" id="IPR000014">
    <property type="entry name" value="PAS"/>
</dbReference>
<dbReference type="GO" id="GO:0005524">
    <property type="term" value="F:ATP binding"/>
    <property type="evidence" value="ECO:0007669"/>
    <property type="project" value="UniProtKB-KW"/>
</dbReference>
<feature type="domain" description="PAS" evidence="11">
    <location>
        <begin position="120"/>
        <end position="186"/>
    </location>
</feature>
<keyword evidence="8" id="KW-0902">Two-component regulatory system</keyword>
<dbReference type="Proteomes" id="UP001144397">
    <property type="component" value="Unassembled WGS sequence"/>
</dbReference>
<evidence type="ECO:0000256" key="3">
    <source>
        <dbReference type="ARBA" id="ARBA00022553"/>
    </source>
</evidence>
<dbReference type="SUPFAM" id="SSF55785">
    <property type="entry name" value="PYP-like sensor domain (PAS domain)"/>
    <property type="match status" value="1"/>
</dbReference>
<keyword evidence="9" id="KW-0812">Transmembrane</keyword>
<dbReference type="InterPro" id="IPR003594">
    <property type="entry name" value="HATPase_dom"/>
</dbReference>
<feature type="domain" description="PAC" evidence="12">
    <location>
        <begin position="190"/>
        <end position="244"/>
    </location>
</feature>
<dbReference type="InterPro" id="IPR004358">
    <property type="entry name" value="Sig_transdc_His_kin-like_C"/>
</dbReference>
<dbReference type="Pfam" id="PF02518">
    <property type="entry name" value="HATPase_c"/>
    <property type="match status" value="1"/>
</dbReference>
<comment type="catalytic activity">
    <reaction evidence="1">
        <text>ATP + protein L-histidine = ADP + protein N-phospho-L-histidine.</text>
        <dbReference type="EC" id="2.7.13.3"/>
    </reaction>
</comment>
<keyword evidence="4" id="KW-0808">Transferase</keyword>
<dbReference type="SMART" id="SM00091">
    <property type="entry name" value="PAS"/>
    <property type="match status" value="1"/>
</dbReference>
<dbReference type="Pfam" id="PF00512">
    <property type="entry name" value="HisKA"/>
    <property type="match status" value="1"/>
</dbReference>
<evidence type="ECO:0000313" key="13">
    <source>
        <dbReference type="EMBL" id="GLI23697.1"/>
    </source>
</evidence>
<keyword evidence="3" id="KW-0597">Phosphoprotein</keyword>
<dbReference type="InterPro" id="IPR000700">
    <property type="entry name" value="PAS-assoc_C"/>
</dbReference>
<dbReference type="SMART" id="SM00388">
    <property type="entry name" value="HisKA"/>
    <property type="match status" value="1"/>
</dbReference>
<dbReference type="EMBL" id="BSDO01000005">
    <property type="protein sequence ID" value="GLI23697.1"/>
    <property type="molecule type" value="Genomic_DNA"/>
</dbReference>
<evidence type="ECO:0000256" key="5">
    <source>
        <dbReference type="ARBA" id="ARBA00022741"/>
    </source>
</evidence>
<dbReference type="PROSITE" id="PS50112">
    <property type="entry name" value="PAS"/>
    <property type="match status" value="1"/>
</dbReference>
<evidence type="ECO:0000256" key="1">
    <source>
        <dbReference type="ARBA" id="ARBA00000085"/>
    </source>
</evidence>
<feature type="transmembrane region" description="Helical" evidence="9">
    <location>
        <begin position="44"/>
        <end position="61"/>
    </location>
</feature>
<feature type="transmembrane region" description="Helical" evidence="9">
    <location>
        <begin position="21"/>
        <end position="38"/>
    </location>
</feature>
<dbReference type="Pfam" id="PF08448">
    <property type="entry name" value="PAS_4"/>
    <property type="match status" value="1"/>
</dbReference>
<evidence type="ECO:0000259" key="10">
    <source>
        <dbReference type="PROSITE" id="PS50109"/>
    </source>
</evidence>
<evidence type="ECO:0000256" key="9">
    <source>
        <dbReference type="SAM" id="Phobius"/>
    </source>
</evidence>
<evidence type="ECO:0000256" key="6">
    <source>
        <dbReference type="ARBA" id="ARBA00022777"/>
    </source>
</evidence>
<dbReference type="InterPro" id="IPR036097">
    <property type="entry name" value="HisK_dim/P_sf"/>
</dbReference>
<protein>
    <recommendedName>
        <fullName evidence="2">histidine kinase</fullName>
        <ecNumber evidence="2">2.7.13.3</ecNumber>
    </recommendedName>
</protein>
<keyword evidence="9" id="KW-1133">Transmembrane helix</keyword>
<evidence type="ECO:0000256" key="7">
    <source>
        <dbReference type="ARBA" id="ARBA00022840"/>
    </source>
</evidence>
<feature type="domain" description="Histidine kinase" evidence="10">
    <location>
        <begin position="264"/>
        <end position="487"/>
    </location>
</feature>
<dbReference type="CDD" id="cd00082">
    <property type="entry name" value="HisKA"/>
    <property type="match status" value="1"/>
</dbReference>
<dbReference type="SUPFAM" id="SSF47384">
    <property type="entry name" value="Homodimeric domain of signal transducing histidine kinase"/>
    <property type="match status" value="1"/>
</dbReference>
<organism evidence="13 14">
    <name type="scientific">Xanthobacter flavus</name>
    <dbReference type="NCBI Taxonomy" id="281"/>
    <lineage>
        <taxon>Bacteria</taxon>
        <taxon>Pseudomonadati</taxon>
        <taxon>Pseudomonadota</taxon>
        <taxon>Alphaproteobacteria</taxon>
        <taxon>Hyphomicrobiales</taxon>
        <taxon>Xanthobacteraceae</taxon>
        <taxon>Xanthobacter</taxon>
    </lineage>
</organism>
<dbReference type="PANTHER" id="PTHR43065:SF10">
    <property type="entry name" value="PEROXIDE STRESS-ACTIVATED HISTIDINE KINASE MAK3"/>
    <property type="match status" value="1"/>
</dbReference>
<dbReference type="Gene3D" id="1.10.287.130">
    <property type="match status" value="1"/>
</dbReference>
<dbReference type="Gene3D" id="3.30.565.10">
    <property type="entry name" value="Histidine kinase-like ATPase, C-terminal domain"/>
    <property type="match status" value="1"/>
</dbReference>
<name>A0A9W6CPF0_XANFL</name>
<evidence type="ECO:0000259" key="12">
    <source>
        <dbReference type="PROSITE" id="PS50113"/>
    </source>
</evidence>
<dbReference type="CDD" id="cd00130">
    <property type="entry name" value="PAS"/>
    <property type="match status" value="1"/>
</dbReference>
<sequence>MSGLAGPLSSNSADAPARARTGWFLVALLCLSIFLVDTLSPLDMAIAVLYVVVVLLSAGLFGRTGLLIVAGACVMMTMLSFVIMHATDYNISSTMRCFVSVAAITVTTVLSLRNQQATGALREQAALLDLSQDAIFVRNLADTIVYWNHGAERLYGWTRAEALGQQAGALLKTVFPSPRADIMGILLKTGQWEGEIVQTTRDGRKLVCTSRWSLQRDARGRPMGTMETNHDITERQKAEQELNQVRSDLAHVTRVSTMGELTASIAHEVNQPLAAVVTNGEACLRWLRRPVADLGEAEASVTRMIANARRASEVVERLRAFARRGEPLRDALDSAELVEDCVLLLERELSNHRVRLELALAPDLPRIEGDRIQLQQVLINLVLNAIQAMDEVPEGQRVLTVRNALETPTWSMDGTAELTISVRDTGPGIAPDVFASLFSPFVSTKQDGMGLGLSVSRSIAQAHGGRIDATPHPEGGMCFTLTMPLASTPPSSSTRDTRL</sequence>
<feature type="transmembrane region" description="Helical" evidence="9">
    <location>
        <begin position="66"/>
        <end position="87"/>
    </location>
</feature>
<proteinExistence type="predicted"/>
<dbReference type="GO" id="GO:0000155">
    <property type="term" value="F:phosphorelay sensor kinase activity"/>
    <property type="evidence" value="ECO:0007669"/>
    <property type="project" value="InterPro"/>
</dbReference>
<dbReference type="PROSITE" id="PS50109">
    <property type="entry name" value="HIS_KIN"/>
    <property type="match status" value="1"/>
</dbReference>
<evidence type="ECO:0000256" key="8">
    <source>
        <dbReference type="ARBA" id="ARBA00023012"/>
    </source>
</evidence>
<keyword evidence="6" id="KW-0418">Kinase</keyword>
<dbReference type="Gene3D" id="3.30.450.20">
    <property type="entry name" value="PAS domain"/>
    <property type="match status" value="1"/>
</dbReference>
<dbReference type="InterPro" id="IPR036890">
    <property type="entry name" value="HATPase_C_sf"/>
</dbReference>
<dbReference type="PROSITE" id="PS50113">
    <property type="entry name" value="PAC"/>
    <property type="match status" value="1"/>
</dbReference>
<evidence type="ECO:0000259" key="11">
    <source>
        <dbReference type="PROSITE" id="PS50112"/>
    </source>
</evidence>
<dbReference type="EC" id="2.7.13.3" evidence="2"/>